<evidence type="ECO:0000313" key="2">
    <source>
        <dbReference type="Proteomes" id="UP000663722"/>
    </source>
</evidence>
<dbReference type="RefSeq" id="WP_207682347.1">
    <property type="nucleotide sequence ID" value="NZ_CP061800.1"/>
</dbReference>
<dbReference type="InterPro" id="IPR027417">
    <property type="entry name" value="P-loop_NTPase"/>
</dbReference>
<gene>
    <name evidence="1" type="ORF">dnm_029650</name>
</gene>
<organism evidence="1 2">
    <name type="scientific">Desulfonema magnum</name>
    <dbReference type="NCBI Taxonomy" id="45655"/>
    <lineage>
        <taxon>Bacteria</taxon>
        <taxon>Pseudomonadati</taxon>
        <taxon>Thermodesulfobacteriota</taxon>
        <taxon>Desulfobacteria</taxon>
        <taxon>Desulfobacterales</taxon>
        <taxon>Desulfococcaceae</taxon>
        <taxon>Desulfonema</taxon>
    </lineage>
</organism>
<evidence type="ECO:0000313" key="1">
    <source>
        <dbReference type="EMBL" id="QTA86939.1"/>
    </source>
</evidence>
<proteinExistence type="predicted"/>
<dbReference type="EMBL" id="CP061800">
    <property type="protein sequence ID" value="QTA86939.1"/>
    <property type="molecule type" value="Genomic_DNA"/>
</dbReference>
<accession>A0A975GMN5</accession>
<keyword evidence="2" id="KW-1185">Reference proteome</keyword>
<dbReference type="Proteomes" id="UP000663722">
    <property type="component" value="Chromosome"/>
</dbReference>
<sequence length="530" mass="61869">MRQFSSYGPVDTDLHYYAPRKDLTDKAYMQLRGKNPNKGGHYITVWAPRQAGKTWVMQQVLKKIKKKGEFEVGIISMQSAKTQTSDQGVLRVFVRKLEKWFDRKLPDTDSWENLSELFVGEHFEKPLILIIDEFDALRENFINKFANEFRDMYISRQNQADRPSDKKSCLLHGLALVGVRSVLGIENVTGSSFNVQRTMHIPNLTSGETEGIFTWYERESGQKIDDKVIEQIFCETRGQPGLTCWFGELLTEKYNKYLSDPISMRNFEIVRAAAIKALPNNNILNIISKADREPYKSAVLNMFRTARRTEFSYDDKIQNSLYLNGVIDYEIENETDYFVRFACPLVQKRLFNYFAREMFGYVGKIHEPFEDLSDTLTEKGLNIGNLMRRFQNYLKKNREWLLRDAPRRKDLRIFEAVYHFSLYRYLCDFLGTRDARVWPEFPTGNGKIDIIIEYAGLIYALELKSYTDERQYYEALDQAAQYGRQLGLSEVSLILFVEYVDDANREKYENAYTDKDTGVRVTPVFVETGS</sequence>
<name>A0A975GMN5_9BACT</name>
<dbReference type="KEGG" id="dmm:dnm_029650"/>
<dbReference type="SUPFAM" id="SSF52540">
    <property type="entry name" value="P-loop containing nucleoside triphosphate hydrolases"/>
    <property type="match status" value="1"/>
</dbReference>
<reference evidence="1" key="1">
    <citation type="journal article" date="2021" name="Microb. Physiol.">
        <title>Proteogenomic Insights into the Physiology of Marine, Sulfate-Reducing, Filamentous Desulfonema limicola and Desulfonema magnum.</title>
        <authorList>
            <person name="Schnaars V."/>
            <person name="Wohlbrand L."/>
            <person name="Scheve S."/>
            <person name="Hinrichs C."/>
            <person name="Reinhardt R."/>
            <person name="Rabus R."/>
        </authorList>
    </citation>
    <scope>NUCLEOTIDE SEQUENCE</scope>
    <source>
        <strain evidence="1">4be13</strain>
    </source>
</reference>
<dbReference type="AlphaFoldDB" id="A0A975GMN5"/>
<protein>
    <submittedName>
        <fullName evidence="1">AAA ATPase-like domain-containing protein</fullName>
    </submittedName>
</protein>
<dbReference type="Pfam" id="PF14516">
    <property type="entry name" value="AAA_35"/>
    <property type="match status" value="1"/>
</dbReference>
<dbReference type="Gene3D" id="3.40.50.300">
    <property type="entry name" value="P-loop containing nucleotide triphosphate hydrolases"/>
    <property type="match status" value="1"/>
</dbReference>